<evidence type="ECO:0000256" key="2">
    <source>
        <dbReference type="SAM" id="SignalP"/>
    </source>
</evidence>
<sequence>MKKSTKSILSLSMASVMALSVGTTPMLAAQNDTAIQENSVQMISEKENQQTFIVDGELVTFDFFEDDIERKYDVLENGKITSIVFNKVENAAYVNGEKVEEELVQLIQSDVNNGSSITTFAIAGPWADGGTVKGSTKLGIMSASALAAFVAGVIGTPVAAGLLSAASVVIGMGVPTVWFTDKKKFRMVGATLEVKHTVSFYKDSARKKLIKSTTYTTRDTGGPK</sequence>
<evidence type="ECO:0000256" key="1">
    <source>
        <dbReference type="SAM" id="Phobius"/>
    </source>
</evidence>
<feature type="transmembrane region" description="Helical" evidence="1">
    <location>
        <begin position="146"/>
        <end position="179"/>
    </location>
</feature>
<keyword evidence="1" id="KW-0472">Membrane</keyword>
<dbReference type="KEGG" id="bko:CKF48_23340"/>
<keyword evidence="1" id="KW-0812">Transmembrane</keyword>
<reference evidence="3 4" key="1">
    <citation type="submission" date="2017-08" db="EMBL/GenBank/DDBJ databases">
        <title>Complete Genome Sequence of Bacillus kochii Oregon-R-modENCODE STRAIN BDGP4, isolated from Drosophila melanogaster gut.</title>
        <authorList>
            <person name="Wan K.H."/>
            <person name="Yu C."/>
            <person name="Park S."/>
            <person name="Hammonds A.S."/>
            <person name="Booth B.W."/>
            <person name="Celniker S.E."/>
        </authorList>
    </citation>
    <scope>NUCLEOTIDE SEQUENCE [LARGE SCALE GENOMIC DNA]</scope>
    <source>
        <strain evidence="3 4">BDGP4</strain>
        <plasmid evidence="4">pbkbdgp4a</plasmid>
    </source>
</reference>
<dbReference type="OrthoDB" id="9802617at2"/>
<geneLocation type="plasmid" evidence="4">
    <name>pbkbdgp4a</name>
</geneLocation>
<dbReference type="AlphaFoldDB" id="A0A248TPR7"/>
<organism evidence="3 4">
    <name type="scientific">Cytobacillus kochii</name>
    <dbReference type="NCBI Taxonomy" id="859143"/>
    <lineage>
        <taxon>Bacteria</taxon>
        <taxon>Bacillati</taxon>
        <taxon>Bacillota</taxon>
        <taxon>Bacilli</taxon>
        <taxon>Bacillales</taxon>
        <taxon>Bacillaceae</taxon>
        <taxon>Cytobacillus</taxon>
    </lineage>
</organism>
<gene>
    <name evidence="3" type="ORF">CKF48_23340</name>
</gene>
<keyword evidence="2" id="KW-0732">Signal</keyword>
<evidence type="ECO:0000313" key="4">
    <source>
        <dbReference type="Proteomes" id="UP000215137"/>
    </source>
</evidence>
<dbReference type="RefSeq" id="WP_095373776.1">
    <property type="nucleotide sequence ID" value="NZ_CP022984.1"/>
</dbReference>
<feature type="chain" id="PRO_5013213215" evidence="2">
    <location>
        <begin position="29"/>
        <end position="224"/>
    </location>
</feature>
<dbReference type="Proteomes" id="UP000215137">
    <property type="component" value="Plasmid pBkBDGP4A"/>
</dbReference>
<name>A0A248TPR7_9BACI</name>
<accession>A0A248TPR7</accession>
<feature type="signal peptide" evidence="2">
    <location>
        <begin position="1"/>
        <end position="28"/>
    </location>
</feature>
<keyword evidence="4" id="KW-1185">Reference proteome</keyword>
<proteinExistence type="predicted"/>
<evidence type="ECO:0000313" key="3">
    <source>
        <dbReference type="EMBL" id="ASV70218.1"/>
    </source>
</evidence>
<keyword evidence="3" id="KW-0614">Plasmid</keyword>
<dbReference type="EMBL" id="CP022984">
    <property type="protein sequence ID" value="ASV70218.1"/>
    <property type="molecule type" value="Genomic_DNA"/>
</dbReference>
<protein>
    <submittedName>
        <fullName evidence="3">Uncharacterized protein</fullName>
    </submittedName>
</protein>
<keyword evidence="1" id="KW-1133">Transmembrane helix</keyword>